<organism evidence="1 2">
    <name type="scientific">Nonomuraea bangladeshensis</name>
    <dbReference type="NCBI Taxonomy" id="404385"/>
    <lineage>
        <taxon>Bacteria</taxon>
        <taxon>Bacillati</taxon>
        <taxon>Actinomycetota</taxon>
        <taxon>Actinomycetes</taxon>
        <taxon>Streptosporangiales</taxon>
        <taxon>Streptosporangiaceae</taxon>
        <taxon>Nonomuraea</taxon>
    </lineage>
</organism>
<protein>
    <recommendedName>
        <fullName evidence="3">ApeA N-terminal domain-containing protein</fullName>
    </recommendedName>
</protein>
<name>A0ABV3HKR8_9ACTN</name>
<proteinExistence type="predicted"/>
<evidence type="ECO:0008006" key="3">
    <source>
        <dbReference type="Google" id="ProtNLM"/>
    </source>
</evidence>
<evidence type="ECO:0000313" key="1">
    <source>
        <dbReference type="EMBL" id="MEV4293146.1"/>
    </source>
</evidence>
<evidence type="ECO:0000313" key="2">
    <source>
        <dbReference type="Proteomes" id="UP001552427"/>
    </source>
</evidence>
<reference evidence="1 2" key="1">
    <citation type="submission" date="2024-06" db="EMBL/GenBank/DDBJ databases">
        <title>The Natural Products Discovery Center: Release of the First 8490 Sequenced Strains for Exploring Actinobacteria Biosynthetic Diversity.</title>
        <authorList>
            <person name="Kalkreuter E."/>
            <person name="Kautsar S.A."/>
            <person name="Yang D."/>
            <person name="Bader C.D."/>
            <person name="Teijaro C.N."/>
            <person name="Fluegel L."/>
            <person name="Davis C.M."/>
            <person name="Simpson J.R."/>
            <person name="Lauterbach L."/>
            <person name="Steele A.D."/>
            <person name="Gui C."/>
            <person name="Meng S."/>
            <person name="Li G."/>
            <person name="Viehrig K."/>
            <person name="Ye F."/>
            <person name="Su P."/>
            <person name="Kiefer A.F."/>
            <person name="Nichols A."/>
            <person name="Cepeda A.J."/>
            <person name="Yan W."/>
            <person name="Fan B."/>
            <person name="Jiang Y."/>
            <person name="Adhikari A."/>
            <person name="Zheng C.-J."/>
            <person name="Schuster L."/>
            <person name="Cowan T.M."/>
            <person name="Smanski M.J."/>
            <person name="Chevrette M.G."/>
            <person name="De Carvalho L.P.S."/>
            <person name="Shen B."/>
        </authorList>
    </citation>
    <scope>NUCLEOTIDE SEQUENCE [LARGE SCALE GENOMIC DNA]</scope>
    <source>
        <strain evidence="1 2">NPDC049574</strain>
    </source>
</reference>
<feature type="non-terminal residue" evidence="1">
    <location>
        <position position="377"/>
    </location>
</feature>
<gene>
    <name evidence="1" type="ORF">AB0K40_47240</name>
</gene>
<keyword evidence="2" id="KW-1185">Reference proteome</keyword>
<dbReference type="RefSeq" id="WP_364464380.1">
    <property type="nucleotide sequence ID" value="NZ_JBFARM010000030.1"/>
</dbReference>
<sequence>MFDKIINEVMDGKFQLIAKGTLTQRAVSDPIVFTGTAVIDQGDDSNLRLQFICEGFTGPFDPKAGLPEPEQGKAIGESFHFDLSAIDREGDEWAAQHLRLDLDRPYALPGLSAVPSGFDTLTGRIQELALRVPTENSNAERHHIEWIVPGTFQFPLRGSPKPWTHEASAFAWSVNGIDPRFTRVQFHGAATDFPKQSRDFLRGLSMLCSQHLMQKCITDIDSDAWTLKIRSMKRQFDSDPLLWIHPNYKEGWESFLEKWLLAEKSVNASRYEKDDRSVQDVIYQHWYRVHRGHTVDFENGAQVLSSTIEGMVKKYFDGAEPSTESDKAKSLRGTIEHLQAQDRILHAPALSLLTSKLDMTRRKDESLDGKYDALIVR</sequence>
<dbReference type="Proteomes" id="UP001552427">
    <property type="component" value="Unassembled WGS sequence"/>
</dbReference>
<accession>A0ABV3HKR8</accession>
<comment type="caution">
    <text evidence="1">The sequence shown here is derived from an EMBL/GenBank/DDBJ whole genome shotgun (WGS) entry which is preliminary data.</text>
</comment>
<dbReference type="EMBL" id="JBFARM010000030">
    <property type="protein sequence ID" value="MEV4293146.1"/>
    <property type="molecule type" value="Genomic_DNA"/>
</dbReference>